<name>A0ABN3EZ03_9ACTN</name>
<comment type="caution">
    <text evidence="2">The sequence shown here is derived from an EMBL/GenBank/DDBJ whole genome shotgun (WGS) entry which is preliminary data.</text>
</comment>
<keyword evidence="1" id="KW-0732">Signal</keyword>
<dbReference type="RefSeq" id="WP_344640955.1">
    <property type="nucleotide sequence ID" value="NZ_BAAATR010000057.1"/>
</dbReference>
<sequence>MPDQLLNRAARVAAVAAVALATVVASAGAAGAESPEERPIEVKVDRAGIQAPQNHLGGLVSFRVKTDDPNGRQLQLLRPHAGVAIDKVLHDLANSMSRRPSTAAAGIRAVRGEAEALGGAMVTPRVHEQFTEEVAPGTVYLLDLTAFRADPAHPVMRTMELAGTNGMNANQARYPHGIVVHRTTLDGPRFQTDDLDHVHLAYLVHNGSPQIHETQLRPVAPGTTDKQVQTYLETVAQGRKARSPFTGPPTGLGAFSPDRSASIQAHGLQPGRYAVLDMMPDEGTGLSHAVLGMHEVVDLK</sequence>
<evidence type="ECO:0000313" key="3">
    <source>
        <dbReference type="Proteomes" id="UP001500305"/>
    </source>
</evidence>
<evidence type="ECO:0008006" key="4">
    <source>
        <dbReference type="Google" id="ProtNLM"/>
    </source>
</evidence>
<gene>
    <name evidence="2" type="ORF">GCM10010430_73870</name>
</gene>
<protein>
    <recommendedName>
        <fullName evidence="4">Secreted protein</fullName>
    </recommendedName>
</protein>
<feature type="signal peptide" evidence="1">
    <location>
        <begin position="1"/>
        <end position="29"/>
    </location>
</feature>
<organism evidence="2 3">
    <name type="scientific">Kitasatospora cystarginea</name>
    <dbReference type="NCBI Taxonomy" id="58350"/>
    <lineage>
        <taxon>Bacteria</taxon>
        <taxon>Bacillati</taxon>
        <taxon>Actinomycetota</taxon>
        <taxon>Actinomycetes</taxon>
        <taxon>Kitasatosporales</taxon>
        <taxon>Streptomycetaceae</taxon>
        <taxon>Kitasatospora</taxon>
    </lineage>
</organism>
<feature type="chain" id="PRO_5047165352" description="Secreted protein" evidence="1">
    <location>
        <begin position="30"/>
        <end position="300"/>
    </location>
</feature>
<evidence type="ECO:0000256" key="1">
    <source>
        <dbReference type="SAM" id="SignalP"/>
    </source>
</evidence>
<keyword evidence="3" id="KW-1185">Reference proteome</keyword>
<proteinExistence type="predicted"/>
<reference evidence="2 3" key="1">
    <citation type="journal article" date="2019" name="Int. J. Syst. Evol. Microbiol.">
        <title>The Global Catalogue of Microorganisms (GCM) 10K type strain sequencing project: providing services to taxonomists for standard genome sequencing and annotation.</title>
        <authorList>
            <consortium name="The Broad Institute Genomics Platform"/>
            <consortium name="The Broad Institute Genome Sequencing Center for Infectious Disease"/>
            <person name="Wu L."/>
            <person name="Ma J."/>
        </authorList>
    </citation>
    <scope>NUCLEOTIDE SEQUENCE [LARGE SCALE GENOMIC DNA]</scope>
    <source>
        <strain evidence="2 3">JCM 7356</strain>
    </source>
</reference>
<dbReference type="EMBL" id="BAAATR010000057">
    <property type="protein sequence ID" value="GAA2277230.1"/>
    <property type="molecule type" value="Genomic_DNA"/>
</dbReference>
<accession>A0ABN3EZ03</accession>
<dbReference type="Proteomes" id="UP001500305">
    <property type="component" value="Unassembled WGS sequence"/>
</dbReference>
<evidence type="ECO:0000313" key="2">
    <source>
        <dbReference type="EMBL" id="GAA2277230.1"/>
    </source>
</evidence>